<feature type="compositionally biased region" description="Basic and acidic residues" evidence="1">
    <location>
        <begin position="188"/>
        <end position="199"/>
    </location>
</feature>
<sequence>MKTLVRAIALAPQARGRVFACNENFFEGITLPSGIDLWGGFECFRGWRHNSENLGHAVAILHSPSAGGAPITVVAAQGDGEVATDGVSTIVEVHVLQEWRLGQGIHSIAMRLEPGAVVEVIRSEIQSDSADKGEDGQDAVYVDPQPAYGEIGAIGGDACSAATVAGAPAVTTVCGDPVSTGGKGGDGAPDRGGDAEDGKPLTAPNPRDAGLGGAGAKDGAPCADGRRGDDGAPGEPGAAGQGGRLTEAGWEGVPGRQGGTGAPGQGGGGGGGAPGGRSACGSAALGGASGGSGGGGGCGGTGGRGGGAGGASIAIFAHPGSKLTLRETRVITGTGGAGGRGGEGQMGGQGVQGGPPGQAPAMGGEYACRGGYGGWGGTGGYGGGGSGGPSIGIAYADDEQLTLDRVTFEIGEGGPGGIADVFDETHDKANRGSDGFATETMRFSP</sequence>
<organism evidence="2 3">
    <name type="scientific">Sorangium atrum</name>
    <dbReference type="NCBI Taxonomy" id="2995308"/>
    <lineage>
        <taxon>Bacteria</taxon>
        <taxon>Pseudomonadati</taxon>
        <taxon>Myxococcota</taxon>
        <taxon>Polyangia</taxon>
        <taxon>Polyangiales</taxon>
        <taxon>Polyangiaceae</taxon>
        <taxon>Sorangium</taxon>
    </lineage>
</organism>
<dbReference type="Proteomes" id="UP001217485">
    <property type="component" value="Unassembled WGS sequence"/>
</dbReference>
<accession>A0ABT5BYZ8</accession>
<evidence type="ECO:0000313" key="3">
    <source>
        <dbReference type="Proteomes" id="UP001217485"/>
    </source>
</evidence>
<name>A0ABT5BYZ8_9BACT</name>
<evidence type="ECO:0000313" key="2">
    <source>
        <dbReference type="EMBL" id="MDC0678850.1"/>
    </source>
</evidence>
<feature type="region of interest" description="Disordered" evidence="1">
    <location>
        <begin position="336"/>
        <end position="358"/>
    </location>
</feature>
<dbReference type="RefSeq" id="WP_272095695.1">
    <property type="nucleotide sequence ID" value="NZ_JAQNDK010000001.1"/>
</dbReference>
<protein>
    <recommendedName>
        <fullName evidence="4">PE-PGRS family protein</fullName>
    </recommendedName>
</protein>
<gene>
    <name evidence="2" type="ORF">POL72_13980</name>
</gene>
<dbReference type="EMBL" id="JAQNDK010000001">
    <property type="protein sequence ID" value="MDC0678850.1"/>
    <property type="molecule type" value="Genomic_DNA"/>
</dbReference>
<feature type="compositionally biased region" description="Gly residues" evidence="1">
    <location>
        <begin position="255"/>
        <end position="275"/>
    </location>
</feature>
<evidence type="ECO:0008006" key="4">
    <source>
        <dbReference type="Google" id="ProtNLM"/>
    </source>
</evidence>
<keyword evidence="3" id="KW-1185">Reference proteome</keyword>
<reference evidence="2 3" key="1">
    <citation type="submission" date="2023-01" db="EMBL/GenBank/DDBJ databases">
        <title>Minimal conservation of predation-associated metabolite biosynthetic gene clusters underscores biosynthetic potential of Myxococcota including descriptions for ten novel species: Archangium lansinium sp. nov., Myxococcus landrumus sp. nov., Nannocystis bai.</title>
        <authorList>
            <person name="Ahearne A."/>
            <person name="Stevens C."/>
            <person name="Dowd S."/>
        </authorList>
    </citation>
    <scope>NUCLEOTIDE SEQUENCE [LARGE SCALE GENOMIC DNA]</scope>
    <source>
        <strain evidence="2 3">WIWO2</strain>
    </source>
</reference>
<proteinExistence type="predicted"/>
<comment type="caution">
    <text evidence="2">The sequence shown here is derived from an EMBL/GenBank/DDBJ whole genome shotgun (WGS) entry which is preliminary data.</text>
</comment>
<feature type="region of interest" description="Disordered" evidence="1">
    <location>
        <begin position="174"/>
        <end position="276"/>
    </location>
</feature>
<evidence type="ECO:0000256" key="1">
    <source>
        <dbReference type="SAM" id="MobiDB-lite"/>
    </source>
</evidence>
<feature type="compositionally biased region" description="Gly residues" evidence="1">
    <location>
        <begin position="336"/>
        <end position="356"/>
    </location>
</feature>